<sequence>MEQLKNRLLLDVREQNEYKRGYIPNAKNIPLSQLQQRLGEIPKEQDILLYCQSGMRSKNAARVLQKHGYTRLAHLRGGVSTWSGKLTRS</sequence>
<evidence type="ECO:0000313" key="3">
    <source>
        <dbReference type="Proteomes" id="UP000463051"/>
    </source>
</evidence>
<dbReference type="AlphaFoldDB" id="A0A7X2H5B1"/>
<dbReference type="InterPro" id="IPR050229">
    <property type="entry name" value="GlpE_sulfurtransferase"/>
</dbReference>
<dbReference type="SMART" id="SM00450">
    <property type="entry name" value="RHOD"/>
    <property type="match status" value="1"/>
</dbReference>
<dbReference type="InterPro" id="IPR001763">
    <property type="entry name" value="Rhodanese-like_dom"/>
</dbReference>
<protein>
    <submittedName>
        <fullName evidence="2">Rhodanese-like domain-containing protein</fullName>
    </submittedName>
</protein>
<proteinExistence type="predicted"/>
<reference evidence="2 3" key="1">
    <citation type="submission" date="2019-11" db="EMBL/GenBank/DDBJ databases">
        <title>Paenibacillus monticola sp. nov., a novel PGPR strain isolated from mountain sample in China.</title>
        <authorList>
            <person name="Zhao Q."/>
            <person name="Li H.-P."/>
            <person name="Zhang J.-L."/>
        </authorList>
    </citation>
    <scope>NUCLEOTIDE SEQUENCE [LARGE SCALE GENOMIC DNA]</scope>
    <source>
        <strain evidence="2 3">LC-T2</strain>
    </source>
</reference>
<comment type="caution">
    <text evidence="2">The sequence shown here is derived from an EMBL/GenBank/DDBJ whole genome shotgun (WGS) entry which is preliminary data.</text>
</comment>
<dbReference type="PANTHER" id="PTHR43031:SF18">
    <property type="entry name" value="RHODANESE-RELATED SULFURTRANSFERASES"/>
    <property type="match status" value="1"/>
</dbReference>
<evidence type="ECO:0000313" key="2">
    <source>
        <dbReference type="EMBL" id="MRN52998.1"/>
    </source>
</evidence>
<keyword evidence="3" id="KW-1185">Reference proteome</keyword>
<gene>
    <name evidence="2" type="ORF">GJB61_08305</name>
</gene>
<evidence type="ECO:0000259" key="1">
    <source>
        <dbReference type="PROSITE" id="PS50206"/>
    </source>
</evidence>
<dbReference type="Pfam" id="PF00581">
    <property type="entry name" value="Rhodanese"/>
    <property type="match status" value="1"/>
</dbReference>
<dbReference type="Proteomes" id="UP000463051">
    <property type="component" value="Unassembled WGS sequence"/>
</dbReference>
<dbReference type="PROSITE" id="PS50206">
    <property type="entry name" value="RHODANESE_3"/>
    <property type="match status" value="1"/>
</dbReference>
<dbReference type="EMBL" id="WJXB01000002">
    <property type="protein sequence ID" value="MRN52998.1"/>
    <property type="molecule type" value="Genomic_DNA"/>
</dbReference>
<dbReference type="CDD" id="cd00158">
    <property type="entry name" value="RHOD"/>
    <property type="match status" value="1"/>
</dbReference>
<dbReference type="Gene3D" id="3.40.250.10">
    <property type="entry name" value="Rhodanese-like domain"/>
    <property type="match status" value="1"/>
</dbReference>
<feature type="domain" description="Rhodanese" evidence="1">
    <location>
        <begin position="3"/>
        <end position="87"/>
    </location>
</feature>
<organism evidence="2 3">
    <name type="scientific">Paenibacillus monticola</name>
    <dbReference type="NCBI Taxonomy" id="2666075"/>
    <lineage>
        <taxon>Bacteria</taxon>
        <taxon>Bacillati</taxon>
        <taxon>Bacillota</taxon>
        <taxon>Bacilli</taxon>
        <taxon>Bacillales</taxon>
        <taxon>Paenibacillaceae</taxon>
        <taxon>Paenibacillus</taxon>
    </lineage>
</organism>
<dbReference type="InterPro" id="IPR036873">
    <property type="entry name" value="Rhodanese-like_dom_sf"/>
</dbReference>
<dbReference type="SUPFAM" id="SSF52821">
    <property type="entry name" value="Rhodanese/Cell cycle control phosphatase"/>
    <property type="match status" value="1"/>
</dbReference>
<accession>A0A7X2H5B1</accession>
<name>A0A7X2H5B1_9BACL</name>
<dbReference type="PANTHER" id="PTHR43031">
    <property type="entry name" value="FAD-DEPENDENT OXIDOREDUCTASE"/>
    <property type="match status" value="1"/>
</dbReference>